<dbReference type="Proteomes" id="UP000694427">
    <property type="component" value="Unplaced"/>
</dbReference>
<accession>A0A8C1IL55</accession>
<dbReference type="InterPro" id="IPR013783">
    <property type="entry name" value="Ig-like_fold"/>
</dbReference>
<protein>
    <submittedName>
        <fullName evidence="1">Uncharacterized protein</fullName>
    </submittedName>
</protein>
<dbReference type="Gene3D" id="2.60.40.10">
    <property type="entry name" value="Immunoglobulins"/>
    <property type="match status" value="1"/>
</dbReference>
<reference evidence="1" key="2">
    <citation type="submission" date="2025-09" db="UniProtKB">
        <authorList>
            <consortium name="Ensembl"/>
        </authorList>
    </citation>
    <scope>IDENTIFICATION</scope>
</reference>
<reference evidence="1" key="1">
    <citation type="submission" date="2025-08" db="UniProtKB">
        <authorList>
            <consortium name="Ensembl"/>
        </authorList>
    </citation>
    <scope>IDENTIFICATION</scope>
</reference>
<evidence type="ECO:0000313" key="1">
    <source>
        <dbReference type="Ensembl" id="ENSCCRP00010019268.1"/>
    </source>
</evidence>
<organism evidence="1 2">
    <name type="scientific">Cyprinus carpio</name>
    <name type="common">Common carp</name>
    <dbReference type="NCBI Taxonomy" id="7962"/>
    <lineage>
        <taxon>Eukaryota</taxon>
        <taxon>Metazoa</taxon>
        <taxon>Chordata</taxon>
        <taxon>Craniata</taxon>
        <taxon>Vertebrata</taxon>
        <taxon>Euteleostomi</taxon>
        <taxon>Actinopterygii</taxon>
        <taxon>Neopterygii</taxon>
        <taxon>Teleostei</taxon>
        <taxon>Ostariophysi</taxon>
        <taxon>Cypriniformes</taxon>
        <taxon>Cyprinidae</taxon>
        <taxon>Cyprininae</taxon>
        <taxon>Cyprinus</taxon>
    </lineage>
</organism>
<dbReference type="Ensembl" id="ENSCCRT00010021103.1">
    <property type="protein sequence ID" value="ENSCCRP00010019268.1"/>
    <property type="gene ID" value="ENSCCRG00010008367.1"/>
</dbReference>
<sequence>MIQKRRRDKRRRHTDFIFMVKPKLNKPVSVKIGEELKLDVLLSEADKCQHQNKTSAAWTEVWSRSDGVQSNRLTDTDGNITINNFTASDAGTYRVLDTEGEILITVTITGERSSVESFTKSLISLFKHEKKTF</sequence>
<dbReference type="AlphaFoldDB" id="A0A8C1IL55"/>
<evidence type="ECO:0000313" key="2">
    <source>
        <dbReference type="Proteomes" id="UP000694427"/>
    </source>
</evidence>
<proteinExistence type="predicted"/>
<name>A0A8C1IL55_CYPCA</name>
<keyword evidence="2" id="KW-1185">Reference proteome</keyword>